<keyword evidence="1" id="KW-0472">Membrane</keyword>
<keyword evidence="1" id="KW-0812">Transmembrane</keyword>
<keyword evidence="1" id="KW-1133">Transmembrane helix</keyword>
<proteinExistence type="predicted"/>
<dbReference type="Proteomes" id="UP000887565">
    <property type="component" value="Unplaced"/>
</dbReference>
<reference evidence="3" key="1">
    <citation type="submission" date="2022-11" db="UniProtKB">
        <authorList>
            <consortium name="WormBaseParasite"/>
        </authorList>
    </citation>
    <scope>IDENTIFICATION</scope>
</reference>
<evidence type="ECO:0000256" key="1">
    <source>
        <dbReference type="SAM" id="Phobius"/>
    </source>
</evidence>
<name>A0A915HWF8_ROMCU</name>
<evidence type="ECO:0000313" key="3">
    <source>
        <dbReference type="WBParaSite" id="nRc.2.0.1.t06135-RA"/>
    </source>
</evidence>
<protein>
    <submittedName>
        <fullName evidence="3">Uncharacterized protein</fullName>
    </submittedName>
</protein>
<accession>A0A915HWF8</accession>
<evidence type="ECO:0000313" key="2">
    <source>
        <dbReference type="Proteomes" id="UP000887565"/>
    </source>
</evidence>
<dbReference type="AlphaFoldDB" id="A0A915HWF8"/>
<organism evidence="2 3">
    <name type="scientific">Romanomermis culicivorax</name>
    <name type="common">Nematode worm</name>
    <dbReference type="NCBI Taxonomy" id="13658"/>
    <lineage>
        <taxon>Eukaryota</taxon>
        <taxon>Metazoa</taxon>
        <taxon>Ecdysozoa</taxon>
        <taxon>Nematoda</taxon>
        <taxon>Enoplea</taxon>
        <taxon>Dorylaimia</taxon>
        <taxon>Mermithida</taxon>
        <taxon>Mermithoidea</taxon>
        <taxon>Mermithidae</taxon>
        <taxon>Romanomermis</taxon>
    </lineage>
</organism>
<dbReference type="WBParaSite" id="nRc.2.0.1.t06135-RA">
    <property type="protein sequence ID" value="nRc.2.0.1.t06135-RA"/>
    <property type="gene ID" value="nRc.2.0.1.g06135"/>
</dbReference>
<feature type="transmembrane region" description="Helical" evidence="1">
    <location>
        <begin position="47"/>
        <end position="69"/>
    </location>
</feature>
<keyword evidence="2" id="KW-1185">Reference proteome</keyword>
<sequence length="75" mass="8378">MRLSIKKLTTKYRRKSLTVIYPFLSLSKALKRAMAFSFSSLVKLRGASAIAFCLANLPISISINFFAACKTQNDD</sequence>